<reference evidence="2" key="1">
    <citation type="journal article" date="2014" name="Front. Microbiol.">
        <title>High frequency of phylogenetically diverse reductive dehalogenase-homologous genes in deep subseafloor sedimentary metagenomes.</title>
        <authorList>
            <person name="Kawai M."/>
            <person name="Futagami T."/>
            <person name="Toyoda A."/>
            <person name="Takaki Y."/>
            <person name="Nishi S."/>
            <person name="Hori S."/>
            <person name="Arai W."/>
            <person name="Tsubouchi T."/>
            <person name="Morono Y."/>
            <person name="Uchiyama I."/>
            <person name="Ito T."/>
            <person name="Fujiyama A."/>
            <person name="Inagaki F."/>
            <person name="Takami H."/>
        </authorList>
    </citation>
    <scope>NUCLEOTIDE SEQUENCE</scope>
    <source>
        <strain evidence="2">Expedition CK06-06</strain>
    </source>
</reference>
<name>X1JIL5_9ZZZZ</name>
<feature type="transmembrane region" description="Helical" evidence="1">
    <location>
        <begin position="101"/>
        <end position="119"/>
    </location>
</feature>
<proteinExistence type="predicted"/>
<feature type="transmembrane region" description="Helical" evidence="1">
    <location>
        <begin position="6"/>
        <end position="27"/>
    </location>
</feature>
<evidence type="ECO:0000256" key="1">
    <source>
        <dbReference type="SAM" id="Phobius"/>
    </source>
</evidence>
<keyword evidence="1" id="KW-1133">Transmembrane helix</keyword>
<sequence length="182" mass="21151">MYEKELTILGLALSLAIGEFSVYYLIFEKSFIDRFKKFNEAIQSKLIQDSREFIVKFIHELEDEKTDPAGLIEFTNKWSARQSVALDISKSWSRISKHNRLILLYCLISTMCVGAYSLTQRAIFPIFEWIPLNYLHFATLFLALEVFHIFSFLMKFSQLSNTISKHELGESLEKMLDEGVAT</sequence>
<protein>
    <submittedName>
        <fullName evidence="2">Uncharacterized protein</fullName>
    </submittedName>
</protein>
<feature type="transmembrane region" description="Helical" evidence="1">
    <location>
        <begin position="134"/>
        <end position="154"/>
    </location>
</feature>
<gene>
    <name evidence="2" type="ORF">S03H2_60729</name>
</gene>
<keyword evidence="1" id="KW-0812">Transmembrane</keyword>
<evidence type="ECO:0000313" key="2">
    <source>
        <dbReference type="EMBL" id="GAH78139.1"/>
    </source>
</evidence>
<accession>X1JIL5</accession>
<comment type="caution">
    <text evidence="2">The sequence shown here is derived from an EMBL/GenBank/DDBJ whole genome shotgun (WGS) entry which is preliminary data.</text>
</comment>
<organism evidence="2">
    <name type="scientific">marine sediment metagenome</name>
    <dbReference type="NCBI Taxonomy" id="412755"/>
    <lineage>
        <taxon>unclassified sequences</taxon>
        <taxon>metagenomes</taxon>
        <taxon>ecological metagenomes</taxon>
    </lineage>
</organism>
<keyword evidence="1" id="KW-0472">Membrane</keyword>
<dbReference type="AlphaFoldDB" id="X1JIL5"/>
<dbReference type="EMBL" id="BARU01039156">
    <property type="protein sequence ID" value="GAH78139.1"/>
    <property type="molecule type" value="Genomic_DNA"/>
</dbReference>